<name>A0A7W6NZP6_9HYPH</name>
<dbReference type="AlphaFoldDB" id="A0A7W6NZP6"/>
<evidence type="ECO:0000259" key="1">
    <source>
        <dbReference type="Pfam" id="PF02464"/>
    </source>
</evidence>
<feature type="domain" description="CinA C-terminal" evidence="1">
    <location>
        <begin position="9"/>
        <end position="163"/>
    </location>
</feature>
<dbReference type="Gene3D" id="3.90.950.20">
    <property type="entry name" value="CinA-like"/>
    <property type="match status" value="1"/>
</dbReference>
<accession>A0A7W6NZP6</accession>
<evidence type="ECO:0000313" key="3">
    <source>
        <dbReference type="Proteomes" id="UP000584824"/>
    </source>
</evidence>
<dbReference type="EC" id="3.5.1.42" evidence="2"/>
<proteinExistence type="predicted"/>
<comment type="caution">
    <text evidence="2">The sequence shown here is derived from an EMBL/GenBank/DDBJ whole genome shotgun (WGS) entry which is preliminary data.</text>
</comment>
<dbReference type="InterPro" id="IPR008136">
    <property type="entry name" value="CinA_C"/>
</dbReference>
<gene>
    <name evidence="2" type="ORF">GGQ66_001034</name>
</gene>
<organism evidence="2 3">
    <name type="scientific">Allorhizobium borbori</name>
    <dbReference type="NCBI Taxonomy" id="485907"/>
    <lineage>
        <taxon>Bacteria</taxon>
        <taxon>Pseudomonadati</taxon>
        <taxon>Pseudomonadota</taxon>
        <taxon>Alphaproteobacteria</taxon>
        <taxon>Hyphomicrobiales</taxon>
        <taxon>Rhizobiaceae</taxon>
        <taxon>Rhizobium/Agrobacterium group</taxon>
        <taxon>Allorhizobium</taxon>
    </lineage>
</organism>
<sequence>MSLFPAEIEALAARIIREFTTRGLTIATAESCTGGLIAGALTEIAGSSAVVDRGFVTYSNTAKQQMIGVKAETLARVGAVSRETAIEMATGALRTAGTRLAVAVTGVAGPGGGSAEKPVGLVHIAATSIADIVIHQEMRYGDLGREGIRLATVKTALEMLLDVVQTGPSGE</sequence>
<reference evidence="2 3" key="1">
    <citation type="submission" date="2020-08" db="EMBL/GenBank/DDBJ databases">
        <title>Genomic Encyclopedia of Type Strains, Phase IV (KMG-IV): sequencing the most valuable type-strain genomes for metagenomic binning, comparative biology and taxonomic classification.</title>
        <authorList>
            <person name="Goeker M."/>
        </authorList>
    </citation>
    <scope>NUCLEOTIDE SEQUENCE [LARGE SCALE GENOMIC DNA]</scope>
    <source>
        <strain evidence="2 3">DSM 26385</strain>
    </source>
</reference>
<dbReference type="Proteomes" id="UP000584824">
    <property type="component" value="Unassembled WGS sequence"/>
</dbReference>
<dbReference type="GO" id="GO:0019159">
    <property type="term" value="F:nicotinamide-nucleotide amidase activity"/>
    <property type="evidence" value="ECO:0007669"/>
    <property type="project" value="UniProtKB-EC"/>
</dbReference>
<dbReference type="EMBL" id="JACIDU010000003">
    <property type="protein sequence ID" value="MBB4102499.1"/>
    <property type="molecule type" value="Genomic_DNA"/>
</dbReference>
<keyword evidence="3" id="KW-1185">Reference proteome</keyword>
<dbReference type="SUPFAM" id="SSF142433">
    <property type="entry name" value="CinA-like"/>
    <property type="match status" value="1"/>
</dbReference>
<evidence type="ECO:0000313" key="2">
    <source>
        <dbReference type="EMBL" id="MBB4102499.1"/>
    </source>
</evidence>
<dbReference type="NCBIfam" id="TIGR00199">
    <property type="entry name" value="PncC_domain"/>
    <property type="match status" value="1"/>
</dbReference>
<protein>
    <submittedName>
        <fullName evidence="2">Nicotinamide-nucleotide amidase</fullName>
        <ecNumber evidence="2">3.5.1.42</ecNumber>
    </submittedName>
</protein>
<dbReference type="InterPro" id="IPR036653">
    <property type="entry name" value="CinA-like_C"/>
</dbReference>
<dbReference type="Pfam" id="PF02464">
    <property type="entry name" value="CinA"/>
    <property type="match status" value="1"/>
</dbReference>
<keyword evidence="2" id="KW-0378">Hydrolase</keyword>
<dbReference type="RefSeq" id="WP_183790113.1">
    <property type="nucleotide sequence ID" value="NZ_JACIDU010000003.1"/>
</dbReference>